<dbReference type="HOGENOM" id="CLU_080628_3_1_1"/>
<dbReference type="GO" id="GO:0007131">
    <property type="term" value="P:reciprocal meiotic recombination"/>
    <property type="evidence" value="ECO:0007669"/>
    <property type="project" value="InterPro"/>
</dbReference>
<evidence type="ECO:0000313" key="8">
    <source>
        <dbReference type="EMBL" id="CCA68254.1"/>
    </source>
</evidence>
<dbReference type="Pfam" id="PF03962">
    <property type="entry name" value="Mnd1"/>
    <property type="match status" value="1"/>
</dbReference>
<dbReference type="Proteomes" id="UP000007148">
    <property type="component" value="Unassembled WGS sequence"/>
</dbReference>
<comment type="caution">
    <text evidence="8">The sequence shown here is derived from an EMBL/GenBank/DDBJ whole genome shotgun (WGS) entry which is preliminary data.</text>
</comment>
<keyword evidence="9" id="KW-1185">Reference proteome</keyword>
<comment type="subcellular location">
    <subcellularLocation>
        <location evidence="1 5">Nucleus</location>
    </subcellularLocation>
</comment>
<dbReference type="Pfam" id="PF18517">
    <property type="entry name" value="LZ3wCH"/>
    <property type="match status" value="1"/>
</dbReference>
<dbReference type="OrthoDB" id="273345at2759"/>
<dbReference type="GO" id="GO:0005634">
    <property type="term" value="C:nucleus"/>
    <property type="evidence" value="ECO:0007669"/>
    <property type="project" value="UniProtKB-SubCell"/>
</dbReference>
<comment type="similarity">
    <text evidence="2 5">Belongs to the MND1 family.</text>
</comment>
<feature type="domain" description="Mnd1 HTH" evidence="6">
    <location>
        <begin position="15"/>
        <end position="73"/>
    </location>
</feature>
<accession>G4TAB1</accession>
<feature type="domain" description="Leucine zipper with capping helix" evidence="7">
    <location>
        <begin position="148"/>
        <end position="201"/>
    </location>
</feature>
<evidence type="ECO:0000256" key="3">
    <source>
        <dbReference type="ARBA" id="ARBA00023054"/>
    </source>
</evidence>
<evidence type="ECO:0000256" key="1">
    <source>
        <dbReference type="ARBA" id="ARBA00004123"/>
    </source>
</evidence>
<comment type="function">
    <text evidence="5">Required for proper homologous chromosome pairing and efficient cross-over and intragenic recombination during meiosis.</text>
</comment>
<evidence type="ECO:0000259" key="6">
    <source>
        <dbReference type="Pfam" id="PF03962"/>
    </source>
</evidence>
<name>G4TAB1_SERID</name>
<dbReference type="AlphaFoldDB" id="G4TAB1"/>
<dbReference type="eggNOG" id="KOG3433">
    <property type="taxonomic scope" value="Eukaryota"/>
</dbReference>
<reference evidence="8 9" key="1">
    <citation type="journal article" date="2011" name="PLoS Pathog.">
        <title>Endophytic Life Strategies Decoded by Genome and Transcriptome Analyses of the Mutualistic Root Symbiont Piriformospora indica.</title>
        <authorList>
            <person name="Zuccaro A."/>
            <person name="Lahrmann U."/>
            <person name="Guldener U."/>
            <person name="Langen G."/>
            <person name="Pfiffi S."/>
            <person name="Biedenkopf D."/>
            <person name="Wong P."/>
            <person name="Samans B."/>
            <person name="Grimm C."/>
            <person name="Basiewicz M."/>
            <person name="Murat C."/>
            <person name="Martin F."/>
            <person name="Kogel K.H."/>
        </authorList>
    </citation>
    <scope>NUCLEOTIDE SEQUENCE [LARGE SCALE GENOMIC DNA]</scope>
    <source>
        <strain evidence="8 9">DSM 11827</strain>
    </source>
</reference>
<gene>
    <name evidence="8" type="ORF">PIIN_02119</name>
</gene>
<dbReference type="FunCoup" id="G4TAB1">
    <property type="interactions" value="75"/>
</dbReference>
<dbReference type="OMA" id="VCYWAFP"/>
<evidence type="ECO:0000256" key="5">
    <source>
        <dbReference type="PIRNR" id="PIRNR026991"/>
    </source>
</evidence>
<dbReference type="GO" id="GO:0003690">
    <property type="term" value="F:double-stranded DNA binding"/>
    <property type="evidence" value="ECO:0007669"/>
    <property type="project" value="InterPro"/>
</dbReference>
<dbReference type="PIRSF" id="PIRSF026991">
    <property type="entry name" value="Mnd1"/>
    <property type="match status" value="1"/>
</dbReference>
<dbReference type="InterPro" id="IPR005647">
    <property type="entry name" value="Mnd1"/>
</dbReference>
<dbReference type="InterPro" id="IPR040453">
    <property type="entry name" value="Mnd1_HTH"/>
</dbReference>
<proteinExistence type="inferred from homology"/>
<dbReference type="STRING" id="1109443.G4TAB1"/>
<keyword evidence="4 5" id="KW-0539">Nucleus</keyword>
<keyword evidence="3" id="KW-0175">Coiled coil</keyword>
<organism evidence="8 9">
    <name type="scientific">Serendipita indica (strain DSM 11827)</name>
    <name type="common">Root endophyte fungus</name>
    <name type="synonym">Piriformospora indica</name>
    <dbReference type="NCBI Taxonomy" id="1109443"/>
    <lineage>
        <taxon>Eukaryota</taxon>
        <taxon>Fungi</taxon>
        <taxon>Dikarya</taxon>
        <taxon>Basidiomycota</taxon>
        <taxon>Agaricomycotina</taxon>
        <taxon>Agaricomycetes</taxon>
        <taxon>Sebacinales</taxon>
        <taxon>Serendipitaceae</taxon>
        <taxon>Serendipita</taxon>
    </lineage>
</organism>
<dbReference type="EMBL" id="CAFZ01000029">
    <property type="protein sequence ID" value="CCA68254.1"/>
    <property type="molecule type" value="Genomic_DNA"/>
</dbReference>
<evidence type="ECO:0000256" key="2">
    <source>
        <dbReference type="ARBA" id="ARBA00005981"/>
    </source>
</evidence>
<dbReference type="InParanoid" id="G4TAB1"/>
<evidence type="ECO:0000313" key="9">
    <source>
        <dbReference type="Proteomes" id="UP000007148"/>
    </source>
</evidence>
<evidence type="ECO:0000256" key="4">
    <source>
        <dbReference type="ARBA" id="ARBA00023242"/>
    </source>
</evidence>
<sequence>MPAIRMSVDEKRVKVLSIFHETKDFFQLKEIEKLASKQGVVEKTVKDIVQSLVADGLVQSDKIGSSNFFWSFPSAQGATLRNQFRSAQEENSSVLLRIKEAEDSIRSEQVMRVPTVEREAALAEFQSLQDEISKLRSELAQYGACDPEQLAQRRTAMRLAKEAAFRWTENVVLARDYVVRQYGLNAEEVSQHFGIKSDFEDLE</sequence>
<evidence type="ECO:0000259" key="7">
    <source>
        <dbReference type="Pfam" id="PF18517"/>
    </source>
</evidence>
<protein>
    <recommendedName>
        <fullName evidence="5">Meiotic nuclear division protein 1</fullName>
    </recommendedName>
</protein>
<dbReference type="InterPro" id="IPR040661">
    <property type="entry name" value="LZ3wCH"/>
</dbReference>